<dbReference type="eggNOG" id="ENOG502T209">
    <property type="taxonomic scope" value="Eukaryota"/>
</dbReference>
<evidence type="ECO:0000313" key="2">
    <source>
        <dbReference type="Proteomes" id="UP000013827"/>
    </source>
</evidence>
<dbReference type="KEGG" id="ehx:EMIHUDRAFT_211248"/>
<reference evidence="1" key="2">
    <citation type="submission" date="2024-10" db="UniProtKB">
        <authorList>
            <consortium name="EnsemblProtists"/>
        </authorList>
    </citation>
    <scope>IDENTIFICATION</scope>
</reference>
<dbReference type="PaxDb" id="2903-EOD15679"/>
<proteinExistence type="predicted"/>
<sequence>MLFLSTAAAVPPLAGYTPATLLSVPKTSADFSCTFRHARLCESASLRKAAGESIEHLLLKALVWALYLPAHPSAVCEPGPLSRLDVYGGGLPFHPDVVALTPSGEPTWWAECGSVSARKLEALSRAHPRSRFTIAKWGRSDLRGYAAQLRASLPADAAGRFEVISWPADAPERCIDQDGAVHVSFDDLLDREVL</sequence>
<dbReference type="InterPro" id="IPR038590">
    <property type="entry name" value="YaeQ_sf"/>
</dbReference>
<keyword evidence="2" id="KW-1185">Reference proteome</keyword>
<evidence type="ECO:0000313" key="1">
    <source>
        <dbReference type="EnsemblProtists" id="EOD15679"/>
    </source>
</evidence>
<protein>
    <submittedName>
        <fullName evidence="1">Uncharacterized protein</fullName>
    </submittedName>
</protein>
<dbReference type="RefSeq" id="XP_005768108.1">
    <property type="nucleotide sequence ID" value="XM_005768051.1"/>
</dbReference>
<organism evidence="1 2">
    <name type="scientific">Emiliania huxleyi (strain CCMP1516)</name>
    <dbReference type="NCBI Taxonomy" id="280463"/>
    <lineage>
        <taxon>Eukaryota</taxon>
        <taxon>Haptista</taxon>
        <taxon>Haptophyta</taxon>
        <taxon>Prymnesiophyceae</taxon>
        <taxon>Isochrysidales</taxon>
        <taxon>Noelaerhabdaceae</taxon>
        <taxon>Emiliania</taxon>
    </lineage>
</organism>
<dbReference type="Gene3D" id="3.10.640.10">
    <property type="entry name" value="Restriction endonuclease-like alpha-beta roll domain"/>
    <property type="match status" value="1"/>
</dbReference>
<dbReference type="AlphaFoldDB" id="A0A0D3IWP4"/>
<name>A0A0D3IWP4_EMIH1</name>
<dbReference type="GeneID" id="17261831"/>
<dbReference type="Proteomes" id="UP000013827">
    <property type="component" value="Unassembled WGS sequence"/>
</dbReference>
<dbReference type="HOGENOM" id="CLU_1404849_0_0_1"/>
<reference evidence="2" key="1">
    <citation type="journal article" date="2013" name="Nature">
        <title>Pan genome of the phytoplankton Emiliania underpins its global distribution.</title>
        <authorList>
            <person name="Read B.A."/>
            <person name="Kegel J."/>
            <person name="Klute M.J."/>
            <person name="Kuo A."/>
            <person name="Lefebvre S.C."/>
            <person name="Maumus F."/>
            <person name="Mayer C."/>
            <person name="Miller J."/>
            <person name="Monier A."/>
            <person name="Salamov A."/>
            <person name="Young J."/>
            <person name="Aguilar M."/>
            <person name="Claverie J.M."/>
            <person name="Frickenhaus S."/>
            <person name="Gonzalez K."/>
            <person name="Herman E.K."/>
            <person name="Lin Y.C."/>
            <person name="Napier J."/>
            <person name="Ogata H."/>
            <person name="Sarno A.F."/>
            <person name="Shmutz J."/>
            <person name="Schroeder D."/>
            <person name="de Vargas C."/>
            <person name="Verret F."/>
            <person name="von Dassow P."/>
            <person name="Valentin K."/>
            <person name="Van de Peer Y."/>
            <person name="Wheeler G."/>
            <person name="Dacks J.B."/>
            <person name="Delwiche C.F."/>
            <person name="Dyhrman S.T."/>
            <person name="Glockner G."/>
            <person name="John U."/>
            <person name="Richards T."/>
            <person name="Worden A.Z."/>
            <person name="Zhang X."/>
            <person name="Grigoriev I.V."/>
            <person name="Allen A.E."/>
            <person name="Bidle K."/>
            <person name="Borodovsky M."/>
            <person name="Bowler C."/>
            <person name="Brownlee C."/>
            <person name="Cock J.M."/>
            <person name="Elias M."/>
            <person name="Gladyshev V.N."/>
            <person name="Groth M."/>
            <person name="Guda C."/>
            <person name="Hadaegh A."/>
            <person name="Iglesias-Rodriguez M.D."/>
            <person name="Jenkins J."/>
            <person name="Jones B.M."/>
            <person name="Lawson T."/>
            <person name="Leese F."/>
            <person name="Lindquist E."/>
            <person name="Lobanov A."/>
            <person name="Lomsadze A."/>
            <person name="Malik S.B."/>
            <person name="Marsh M.E."/>
            <person name="Mackinder L."/>
            <person name="Mock T."/>
            <person name="Mueller-Roeber B."/>
            <person name="Pagarete A."/>
            <person name="Parker M."/>
            <person name="Probert I."/>
            <person name="Quesneville H."/>
            <person name="Raines C."/>
            <person name="Rensing S.A."/>
            <person name="Riano-Pachon D.M."/>
            <person name="Richier S."/>
            <person name="Rokitta S."/>
            <person name="Shiraiwa Y."/>
            <person name="Soanes D.M."/>
            <person name="van der Giezen M."/>
            <person name="Wahlund T.M."/>
            <person name="Williams B."/>
            <person name="Wilson W."/>
            <person name="Wolfe G."/>
            <person name="Wurch L.L."/>
        </authorList>
    </citation>
    <scope>NUCLEOTIDE SEQUENCE</scope>
</reference>
<dbReference type="EnsemblProtists" id="EOD15679">
    <property type="protein sequence ID" value="EOD15679"/>
    <property type="gene ID" value="EMIHUDRAFT_211248"/>
</dbReference>
<accession>A0A0D3IWP4</accession>